<dbReference type="InterPro" id="IPR006665">
    <property type="entry name" value="OmpA-like"/>
</dbReference>
<dbReference type="AlphaFoldDB" id="A0A2Z4RN23"/>
<evidence type="ECO:0000256" key="2">
    <source>
        <dbReference type="ARBA" id="ARBA00023136"/>
    </source>
</evidence>
<keyword evidence="5" id="KW-0732">Signal</keyword>
<feature type="domain" description="OmpA-like" evidence="6">
    <location>
        <begin position="111"/>
        <end position="234"/>
    </location>
</feature>
<dbReference type="CDD" id="cd07185">
    <property type="entry name" value="OmpA_C-like"/>
    <property type="match status" value="1"/>
</dbReference>
<dbReference type="GO" id="GO:0009279">
    <property type="term" value="C:cell outer membrane"/>
    <property type="evidence" value="ECO:0007669"/>
    <property type="project" value="InterPro"/>
</dbReference>
<dbReference type="InterPro" id="IPR006690">
    <property type="entry name" value="OMPA-like_CS"/>
</dbReference>
<evidence type="ECO:0000256" key="5">
    <source>
        <dbReference type="SAM" id="SignalP"/>
    </source>
</evidence>
<evidence type="ECO:0000256" key="1">
    <source>
        <dbReference type="ARBA" id="ARBA00004370"/>
    </source>
</evidence>
<evidence type="ECO:0000256" key="4">
    <source>
        <dbReference type="SAM" id="MobiDB-lite"/>
    </source>
</evidence>
<sequence length="481" mass="50393">MRRAISLSLLASTIALTSCSSTQMDTLGREHGTAVLCGVGLLGGALLGAAINGKNGALAGAALGTAAGCYAGSVWQSRMQALDRIAKEEGLKLTSTPLQVANGAPGVKPIEAGLVTQVESESMFDTGSDQLTAAGVRAVSKLATEYSKSDGSATSAQRRFLVVGHTDATGTAQVNQSLSERRARTVGRLLRDAGIPASAIYYQGAGAARPIADNTDPLQRGRNRRVEIVETTSEDVLIKRIVSEQNNARYLAYGTTSERKPAPVTSSTQAKPKPASPVKASTATPDAVSKGSSALVDFGGSPATSDQLGYSLKPMADGISLISSARAAEPPMRTCQADKPRDSGTALNLATDQPLSQHATREYLPGYNNRVWANTVNGNLVTISPVSILREGAAVGTQPFIQIVSGYQTAKKKNLDKLNAVANTYEGQDEVLYRVFVTEDNAAVSCMDIVFSKGNAQATQGALYYPDNGQSYTARFVPIRS</sequence>
<dbReference type="Pfam" id="PF00691">
    <property type="entry name" value="OmpA"/>
    <property type="match status" value="1"/>
</dbReference>
<dbReference type="PROSITE" id="PS51257">
    <property type="entry name" value="PROKAR_LIPOPROTEIN"/>
    <property type="match status" value="1"/>
</dbReference>
<gene>
    <name evidence="7" type="ORF">DKY63_16520</name>
</gene>
<dbReference type="EMBL" id="CP029693">
    <property type="protein sequence ID" value="AWY41404.1"/>
    <property type="molecule type" value="Genomic_DNA"/>
</dbReference>
<dbReference type="PANTHER" id="PTHR30329:SF21">
    <property type="entry name" value="LIPOPROTEIN YIAD-RELATED"/>
    <property type="match status" value="1"/>
</dbReference>
<evidence type="ECO:0000259" key="6">
    <source>
        <dbReference type="PROSITE" id="PS51123"/>
    </source>
</evidence>
<dbReference type="Proteomes" id="UP000250299">
    <property type="component" value="Chromosome"/>
</dbReference>
<dbReference type="PROSITE" id="PS01068">
    <property type="entry name" value="OMPA_1"/>
    <property type="match status" value="1"/>
</dbReference>
<dbReference type="PANTHER" id="PTHR30329">
    <property type="entry name" value="STATOR ELEMENT OF FLAGELLAR MOTOR COMPLEX"/>
    <property type="match status" value="1"/>
</dbReference>
<dbReference type="RefSeq" id="WP_110965074.1">
    <property type="nucleotide sequence ID" value="NZ_CP029693.1"/>
</dbReference>
<protein>
    <submittedName>
        <fullName evidence="7">OmpA family protein</fullName>
    </submittedName>
</protein>
<evidence type="ECO:0000313" key="7">
    <source>
        <dbReference type="EMBL" id="AWY41404.1"/>
    </source>
</evidence>
<dbReference type="InterPro" id="IPR036737">
    <property type="entry name" value="OmpA-like_sf"/>
</dbReference>
<reference evidence="7 8" key="1">
    <citation type="submission" date="2018-05" db="EMBL/GenBank/DDBJ databases">
        <title>Whole genome sequence of Pseudomonas putida JBC17.</title>
        <authorList>
            <person name="Lee Y.H."/>
            <person name="David K."/>
        </authorList>
    </citation>
    <scope>NUCLEOTIDE SEQUENCE [LARGE SCALE GENOMIC DNA]</scope>
    <source>
        <strain evidence="7 8">JBC17</strain>
    </source>
</reference>
<feature type="chain" id="PRO_5016446786" evidence="5">
    <location>
        <begin position="18"/>
        <end position="481"/>
    </location>
</feature>
<proteinExistence type="predicted"/>
<keyword evidence="2 3" id="KW-0472">Membrane</keyword>
<comment type="subcellular location">
    <subcellularLocation>
        <location evidence="1">Membrane</location>
    </subcellularLocation>
</comment>
<name>A0A2Z4RN23_PSEPU</name>
<dbReference type="Gene3D" id="3.30.1330.60">
    <property type="entry name" value="OmpA-like domain"/>
    <property type="match status" value="1"/>
</dbReference>
<organism evidence="7 8">
    <name type="scientific">Pseudomonas putida</name>
    <name type="common">Arthrobacter siderocapsulatus</name>
    <dbReference type="NCBI Taxonomy" id="303"/>
    <lineage>
        <taxon>Bacteria</taxon>
        <taxon>Pseudomonadati</taxon>
        <taxon>Pseudomonadota</taxon>
        <taxon>Gammaproteobacteria</taxon>
        <taxon>Pseudomonadales</taxon>
        <taxon>Pseudomonadaceae</taxon>
        <taxon>Pseudomonas</taxon>
    </lineage>
</organism>
<dbReference type="PROSITE" id="PS51123">
    <property type="entry name" value="OMPA_2"/>
    <property type="match status" value="1"/>
</dbReference>
<feature type="region of interest" description="Disordered" evidence="4">
    <location>
        <begin position="252"/>
        <end position="290"/>
    </location>
</feature>
<feature type="signal peptide" evidence="5">
    <location>
        <begin position="1"/>
        <end position="17"/>
    </location>
</feature>
<dbReference type="OrthoDB" id="9805832at2"/>
<evidence type="ECO:0000256" key="3">
    <source>
        <dbReference type="PROSITE-ProRule" id="PRU00473"/>
    </source>
</evidence>
<accession>A0A2Z4RN23</accession>
<dbReference type="InterPro" id="IPR050330">
    <property type="entry name" value="Bact_OuterMem_StrucFunc"/>
</dbReference>
<evidence type="ECO:0000313" key="8">
    <source>
        <dbReference type="Proteomes" id="UP000250299"/>
    </source>
</evidence>
<dbReference type="SUPFAM" id="SSF103088">
    <property type="entry name" value="OmpA-like"/>
    <property type="match status" value="1"/>
</dbReference>